<dbReference type="GO" id="GO:0008270">
    <property type="term" value="F:zinc ion binding"/>
    <property type="evidence" value="ECO:0007669"/>
    <property type="project" value="UniProtKB-KW"/>
</dbReference>
<comment type="similarity">
    <text evidence="1 6">Belongs to the peptidase S8 family.</text>
</comment>
<evidence type="ECO:0000256" key="1">
    <source>
        <dbReference type="ARBA" id="ARBA00011073"/>
    </source>
</evidence>
<evidence type="ECO:0000256" key="2">
    <source>
        <dbReference type="ARBA" id="ARBA00022670"/>
    </source>
</evidence>
<evidence type="ECO:0000256" key="4">
    <source>
        <dbReference type="ARBA" id="ARBA00022825"/>
    </source>
</evidence>
<dbReference type="RefSeq" id="XP_009175176.1">
    <property type="nucleotide sequence ID" value="XM_009176912.1"/>
</dbReference>
<feature type="active site" description="Charge relay system" evidence="6">
    <location>
        <position position="651"/>
    </location>
</feature>
<dbReference type="InterPro" id="IPR036852">
    <property type="entry name" value="Peptidase_S8/S53_dom_sf"/>
</dbReference>
<dbReference type="GO" id="GO:0005794">
    <property type="term" value="C:Golgi apparatus"/>
    <property type="evidence" value="ECO:0007669"/>
    <property type="project" value="TreeGrafter"/>
</dbReference>
<feature type="domain" description="SWIM-type" evidence="9">
    <location>
        <begin position="388"/>
        <end position="426"/>
    </location>
</feature>
<keyword evidence="11" id="KW-1185">Reference proteome</keyword>
<accession>A0A074Z203</accession>
<evidence type="ECO:0000256" key="5">
    <source>
        <dbReference type="PROSITE-ProRule" id="PRU00325"/>
    </source>
</evidence>
<gene>
    <name evidence="10" type="ORF">T265_15172</name>
</gene>
<dbReference type="PANTHER" id="PTHR43806:SF7">
    <property type="entry name" value="MEMBRANE-BOUND TRANSCRIPTION FACTOR SITE-1 PROTEASE"/>
    <property type="match status" value="1"/>
</dbReference>
<feature type="active site" description="Charge relay system" evidence="6">
    <location>
        <position position="702"/>
    </location>
</feature>
<protein>
    <recommendedName>
        <fullName evidence="9">SWIM-type domain-containing protein</fullName>
    </recommendedName>
</protein>
<dbReference type="CTD" id="20329337"/>
<dbReference type="OrthoDB" id="1740355at2759"/>
<dbReference type="InterPro" id="IPR050131">
    <property type="entry name" value="Peptidase_S8_subtilisin-like"/>
</dbReference>
<evidence type="ECO:0000256" key="7">
    <source>
        <dbReference type="SAM" id="MobiDB-lite"/>
    </source>
</evidence>
<dbReference type="PROSITE" id="PS00138">
    <property type="entry name" value="SUBTILASE_SER"/>
    <property type="match status" value="1"/>
</dbReference>
<reference evidence="10 11" key="1">
    <citation type="submission" date="2013-11" db="EMBL/GenBank/DDBJ databases">
        <title>Opisthorchis viverrini - life in the bile duct.</title>
        <authorList>
            <person name="Young N.D."/>
            <person name="Nagarajan N."/>
            <person name="Lin S.J."/>
            <person name="Korhonen P.K."/>
            <person name="Jex A.R."/>
            <person name="Hall R.S."/>
            <person name="Safavi-Hemami H."/>
            <person name="Kaewkong W."/>
            <person name="Bertrand D."/>
            <person name="Gao S."/>
            <person name="Seet Q."/>
            <person name="Wongkham S."/>
            <person name="Teh B.T."/>
            <person name="Wongkham C."/>
            <person name="Intapan P.M."/>
            <person name="Maleewong W."/>
            <person name="Yang X."/>
            <person name="Hu M."/>
            <person name="Wang Z."/>
            <person name="Hofmann A."/>
            <person name="Sternberg P.W."/>
            <person name="Tan P."/>
            <person name="Wang J."/>
            <person name="Gasser R.B."/>
        </authorList>
    </citation>
    <scope>NUCLEOTIDE SEQUENCE [LARGE SCALE GENOMIC DNA]</scope>
</reference>
<evidence type="ECO:0000256" key="8">
    <source>
        <dbReference type="SAM" id="Phobius"/>
    </source>
</evidence>
<dbReference type="Pfam" id="PF23001">
    <property type="entry name" value="MBTP1_N"/>
    <property type="match status" value="1"/>
</dbReference>
<proteinExistence type="inferred from homology"/>
<dbReference type="Pfam" id="PF23094">
    <property type="entry name" value="MBTPS1_3rd"/>
    <property type="match status" value="1"/>
</dbReference>
<keyword evidence="3 6" id="KW-0378">Hydrolase</keyword>
<evidence type="ECO:0000313" key="10">
    <source>
        <dbReference type="EMBL" id="KER21076.1"/>
    </source>
</evidence>
<name>A0A074Z203_OPIVI</name>
<dbReference type="Pfam" id="PF21056">
    <property type="entry name" value="ZSWIM1-3_RNaseH-like"/>
    <property type="match status" value="1"/>
</dbReference>
<evidence type="ECO:0000313" key="11">
    <source>
        <dbReference type="Proteomes" id="UP000054324"/>
    </source>
</evidence>
<organism evidence="10 11">
    <name type="scientific">Opisthorchis viverrini</name>
    <name type="common">Southeast Asian liver fluke</name>
    <dbReference type="NCBI Taxonomy" id="6198"/>
    <lineage>
        <taxon>Eukaryota</taxon>
        <taxon>Metazoa</taxon>
        <taxon>Spiralia</taxon>
        <taxon>Lophotrochozoa</taxon>
        <taxon>Platyhelminthes</taxon>
        <taxon>Trematoda</taxon>
        <taxon>Digenea</taxon>
        <taxon>Opisthorchiida</taxon>
        <taxon>Opisthorchiata</taxon>
        <taxon>Opisthorchiidae</taxon>
        <taxon>Opisthorchis</taxon>
    </lineage>
</organism>
<feature type="region of interest" description="Disordered" evidence="7">
    <location>
        <begin position="70"/>
        <end position="89"/>
    </location>
</feature>
<keyword evidence="5" id="KW-0479">Metal-binding</keyword>
<dbReference type="PROSITE" id="PS50966">
    <property type="entry name" value="ZF_SWIM"/>
    <property type="match status" value="1"/>
</dbReference>
<dbReference type="SUPFAM" id="SSF52743">
    <property type="entry name" value="Subtilisin-like"/>
    <property type="match status" value="1"/>
</dbReference>
<feature type="active site" description="Charge relay system" evidence="6">
    <location>
        <position position="886"/>
    </location>
</feature>
<dbReference type="EMBL" id="KL596996">
    <property type="protein sequence ID" value="KER21076.1"/>
    <property type="molecule type" value="Genomic_DNA"/>
</dbReference>
<keyword evidence="8" id="KW-0472">Membrane</keyword>
<evidence type="ECO:0000256" key="6">
    <source>
        <dbReference type="PROSITE-ProRule" id="PRU01240"/>
    </source>
</evidence>
<dbReference type="InterPro" id="IPR023828">
    <property type="entry name" value="Peptidase_S8_Ser-AS"/>
</dbReference>
<feature type="region of interest" description="Disordered" evidence="7">
    <location>
        <begin position="1"/>
        <end position="32"/>
    </location>
</feature>
<keyword evidence="2 6" id="KW-0645">Protease</keyword>
<dbReference type="Pfam" id="PF23090">
    <property type="entry name" value="MBTPS1_4th"/>
    <property type="match status" value="1"/>
</dbReference>
<keyword evidence="5" id="KW-0863">Zinc-finger</keyword>
<feature type="compositionally biased region" description="Polar residues" evidence="7">
    <location>
        <begin position="70"/>
        <end position="79"/>
    </location>
</feature>
<dbReference type="STRING" id="6198.A0A074Z203"/>
<evidence type="ECO:0000259" key="9">
    <source>
        <dbReference type="PROSITE" id="PS50966"/>
    </source>
</evidence>
<keyword evidence="4 6" id="KW-0720">Serine protease</keyword>
<keyword evidence="8" id="KW-1133">Transmembrane helix</keyword>
<dbReference type="KEGG" id="ovi:T265_15172"/>
<dbReference type="InterPro" id="IPR022398">
    <property type="entry name" value="Peptidase_S8_His-AS"/>
</dbReference>
<dbReference type="GO" id="GO:0006508">
    <property type="term" value="P:proteolysis"/>
    <property type="evidence" value="ECO:0007669"/>
    <property type="project" value="UniProtKB-KW"/>
</dbReference>
<evidence type="ECO:0000256" key="3">
    <source>
        <dbReference type="ARBA" id="ARBA00022801"/>
    </source>
</evidence>
<dbReference type="PRINTS" id="PR00723">
    <property type="entry name" value="SUBTILISIN"/>
</dbReference>
<dbReference type="PANTHER" id="PTHR43806">
    <property type="entry name" value="PEPTIDASE S8"/>
    <property type="match status" value="1"/>
</dbReference>
<dbReference type="PROSITE" id="PS00137">
    <property type="entry name" value="SUBTILASE_HIS"/>
    <property type="match status" value="1"/>
</dbReference>
<dbReference type="InterPro" id="IPR055143">
    <property type="entry name" value="MBTP1_N"/>
</dbReference>
<dbReference type="GeneID" id="20329337"/>
<dbReference type="InterPro" id="IPR015500">
    <property type="entry name" value="Peptidase_S8_subtilisin-rel"/>
</dbReference>
<dbReference type="InterPro" id="IPR048324">
    <property type="entry name" value="ZSWIM1-3_RNaseH-like"/>
</dbReference>
<dbReference type="Pfam" id="PF00082">
    <property type="entry name" value="Peptidase_S8"/>
    <property type="match status" value="1"/>
</dbReference>
<dbReference type="Gene3D" id="3.40.50.200">
    <property type="entry name" value="Peptidase S8/S53 domain"/>
    <property type="match status" value="1"/>
</dbReference>
<keyword evidence="8" id="KW-0812">Transmembrane</keyword>
<dbReference type="GO" id="GO:0004252">
    <property type="term" value="F:serine-type endopeptidase activity"/>
    <property type="evidence" value="ECO:0007669"/>
    <property type="project" value="UniProtKB-UniRule"/>
</dbReference>
<dbReference type="InterPro" id="IPR007527">
    <property type="entry name" value="Znf_SWIM"/>
</dbReference>
<dbReference type="PROSITE" id="PS51892">
    <property type="entry name" value="SUBTILASE"/>
    <property type="match status" value="1"/>
</dbReference>
<feature type="transmembrane region" description="Helical" evidence="8">
    <location>
        <begin position="1522"/>
        <end position="1539"/>
    </location>
</feature>
<feature type="compositionally biased region" description="Polar residues" evidence="7">
    <location>
        <begin position="1"/>
        <end position="11"/>
    </location>
</feature>
<dbReference type="InterPro" id="IPR000209">
    <property type="entry name" value="Peptidase_S8/S53_dom"/>
</dbReference>
<dbReference type="Proteomes" id="UP000054324">
    <property type="component" value="Unassembled WGS sequence"/>
</dbReference>
<sequence>MDALQMQQAPSKTKGKAVESEEASKPSVFSNKKKYAKHQLSTAVLSTEAKEPTSSDLLFSGTQLQTVKVSVRSASSQSTPDRRLVGHMPGPAETWNAVIEGEEGHYSHMCLSRWQQIALFRRFPDVVNVDGTHATNPLGYKLYTFLITDGMGTGRPVMYAFAESEQFAPMRKLLGLFKEMMGEAYPVRTFVMEKLAAQMRAARVVFGCDIMLCYFHVRKAIRKHTHSANSRHIFHRMARLDNAVQFRQDLQLLRRTDPRFLSYLTARWLYITRKWAIHAQSGMVHFGNVTNNRLENANGRLKDQVHHSDTLEHAIQKVSRHAEWLMREFEMHTSYHCDRRQILEGDAYVLNVVCRMTTYACSLVLRHLGPRPPRQPYESVETNKFVVQTLRCSQTVDTCAGECTCPFYQAMWLPCVHLFSVFPFRAVRTIRLDERDEDDFIFTCYSNSLGTVAWPSQLFPMSGSAVHTGSLLRMLMVVSLCFYCNIVLSDPTYEYSVNSVPAEFIVSYHTRTFYRQRTSRLCSILDHFYLNYSILPRWNSIPIAVSSDFDVIIVRNLTERDSSSFVASLQRHPFIKGAYQQKRIQRFLLQHEGSAEASERRTPKLFGKQWKPPVPGTIPLHETKQPWRLLQVERLWARGVCGADVRVGIFDTGLVDTTQHPHFHATRVLERTDWTKSESGDMLRAVDPTRRSNLQALDGHGHGTFVAGLIAAAQNSPPFLDQFISRSSGSSGCPPVGLAPWADLFIFRVFTDQQVSYTSWFLDAFNYAISRKLHVINLSIGGPDFLDRPFVDKVWELSSNGILLVSAIGNDGPVFGTLNNPADQMDVLGVGGVDALGRMAQFSSRGMTAWSLPFGYGQVKPDVVSFSTGVISSGLDGKCRTLSGTSVASPIVAGVVALLISAALDQNSRSLTDHSIPSVPINPASLKQVLIAGATPLSRIHLFGTEPIQWPNSPDSSSMFEQGAGLVDLRVAFQTLQQLKPQATIMPSYLDFTECPYMWPYCSQPFYHTMQPVVVNLTILNSMAVSGQIVDAPVYHPYSDRNGHRLRVGFTYNKHLWPWSGYLAVHFEVEFESNDPLPSDRFSGLAEGYITLTVESEDDLTKTTLWTNLTVPVRAQIIPTPNRSLGDHIHTNMRDLYTHLRSSNYYVEVLTNPFTCFDARNYGTLLLVDPEEEFLPQEVEKLFIDVTTLGLSLLTFADWYNTSVINALRFFDTNTKRLWTPETGGANLPALNNLLRPFGVELGDKVYAGSITIGRRTIRYTSGSSLKKFPSTQLSSTAGRGGLLRPSLVDIGAQVIQNRKTPGTQEESVAKIRQVRQSHETMNMPDNWRLTASENDPTPAVLGLWTATHSNSSTGRLAVYGDSDCLSSTHLNANCFWLVDALLQFATSPFARIPRPLADQMVPVTDAMLDSEAGVPERLKDSSLHKISNVLLDDGPSPVELPNGSLPREAYRLDFVCPRLPRGLIVATTYNPESRLIYEPQPLLLHPPVAKDLFPLTDAWKCRKPRGFQNGQEYANLWSQRLFIFGVLVFILSLLYRWGPRRVNLYLVNILYEFSRFYALVLRRLYAVRVGIKRDRYVVLPELR</sequence>
<keyword evidence="5" id="KW-0862">Zinc</keyword>
<dbReference type="InterPro" id="IPR057032">
    <property type="entry name" value="MBTPS1_4th"/>
</dbReference>
<dbReference type="InterPro" id="IPR057060">
    <property type="entry name" value="MBTPS1_3rd"/>
</dbReference>